<reference evidence="8 9" key="1">
    <citation type="submission" date="2016-03" db="EMBL/GenBank/DDBJ databases">
        <authorList>
            <person name="Ploux O."/>
        </authorList>
    </citation>
    <scope>NUCLEOTIDE SEQUENCE [LARGE SCALE GENOMIC DNA]</scope>
    <source>
        <strain evidence="8 9">UAMH 11012</strain>
    </source>
</reference>
<dbReference type="Gene3D" id="3.30.160.60">
    <property type="entry name" value="Classic Zinc Finger"/>
    <property type="match status" value="2"/>
</dbReference>
<feature type="domain" description="C2H2-type" evidence="7">
    <location>
        <begin position="247"/>
        <end position="272"/>
    </location>
</feature>
<name>A0A1L7WQK8_9HELO</name>
<dbReference type="InterPro" id="IPR013087">
    <property type="entry name" value="Znf_C2H2_type"/>
</dbReference>
<feature type="region of interest" description="Disordered" evidence="6">
    <location>
        <begin position="1"/>
        <end position="57"/>
    </location>
</feature>
<dbReference type="SMART" id="SM00355">
    <property type="entry name" value="ZnF_C2H2"/>
    <property type="match status" value="4"/>
</dbReference>
<keyword evidence="2" id="KW-0677">Repeat</keyword>
<evidence type="ECO:0000256" key="1">
    <source>
        <dbReference type="ARBA" id="ARBA00022723"/>
    </source>
</evidence>
<dbReference type="EMBL" id="FJOG01000006">
    <property type="protein sequence ID" value="CZR55041.1"/>
    <property type="molecule type" value="Genomic_DNA"/>
</dbReference>
<dbReference type="PANTHER" id="PTHR24409">
    <property type="entry name" value="ZINC FINGER PROTEIN 142"/>
    <property type="match status" value="1"/>
</dbReference>
<feature type="compositionally biased region" description="Basic and acidic residues" evidence="6">
    <location>
        <begin position="12"/>
        <end position="22"/>
    </location>
</feature>
<protein>
    <recommendedName>
        <fullName evidence="7">C2H2-type domain-containing protein</fullName>
    </recommendedName>
</protein>
<evidence type="ECO:0000256" key="6">
    <source>
        <dbReference type="SAM" id="MobiDB-lite"/>
    </source>
</evidence>
<organism evidence="8 9">
    <name type="scientific">Phialocephala subalpina</name>
    <dbReference type="NCBI Taxonomy" id="576137"/>
    <lineage>
        <taxon>Eukaryota</taxon>
        <taxon>Fungi</taxon>
        <taxon>Dikarya</taxon>
        <taxon>Ascomycota</taxon>
        <taxon>Pezizomycotina</taxon>
        <taxon>Leotiomycetes</taxon>
        <taxon>Helotiales</taxon>
        <taxon>Mollisiaceae</taxon>
        <taxon>Phialocephala</taxon>
        <taxon>Phialocephala fortinii species complex</taxon>
    </lineage>
</organism>
<keyword evidence="1" id="KW-0479">Metal-binding</keyword>
<dbReference type="GO" id="GO:0005634">
    <property type="term" value="C:nucleus"/>
    <property type="evidence" value="ECO:0007669"/>
    <property type="project" value="TreeGrafter"/>
</dbReference>
<dbReference type="AlphaFoldDB" id="A0A1L7WQK8"/>
<dbReference type="STRING" id="576137.A0A1L7WQK8"/>
<evidence type="ECO:0000256" key="2">
    <source>
        <dbReference type="ARBA" id="ARBA00022737"/>
    </source>
</evidence>
<keyword evidence="4" id="KW-0862">Zinc</keyword>
<dbReference type="OrthoDB" id="2687452at2759"/>
<keyword evidence="9" id="KW-1185">Reference proteome</keyword>
<evidence type="ECO:0000313" key="8">
    <source>
        <dbReference type="EMBL" id="CZR55041.1"/>
    </source>
</evidence>
<gene>
    <name evidence="8" type="ORF">PAC_04927</name>
</gene>
<dbReference type="GO" id="GO:0000981">
    <property type="term" value="F:DNA-binding transcription factor activity, RNA polymerase II-specific"/>
    <property type="evidence" value="ECO:0007669"/>
    <property type="project" value="TreeGrafter"/>
</dbReference>
<feature type="region of interest" description="Disordered" evidence="6">
    <location>
        <begin position="328"/>
        <end position="373"/>
    </location>
</feature>
<dbReference type="GO" id="GO:0008270">
    <property type="term" value="F:zinc ion binding"/>
    <property type="evidence" value="ECO:0007669"/>
    <property type="project" value="UniProtKB-KW"/>
</dbReference>
<dbReference type="PROSITE" id="PS50157">
    <property type="entry name" value="ZINC_FINGER_C2H2_2"/>
    <property type="match status" value="1"/>
</dbReference>
<evidence type="ECO:0000256" key="3">
    <source>
        <dbReference type="ARBA" id="ARBA00022771"/>
    </source>
</evidence>
<dbReference type="PANTHER" id="PTHR24409:SF295">
    <property type="entry name" value="AZ2-RELATED"/>
    <property type="match status" value="1"/>
</dbReference>
<sequence length="435" mass="48923">MFANSQALWKHTQSDHPERLPYGDDEAESALNTTTSLPYGDDEAESAQNTITSSPRDHMDQAWQYERNSNPFNSYHNFPMMNNMSMMMFSTPTQIQEGSPFVGGGDKSRDYQKSTSHLSLANHGQSFSPSLDHAGCLDLTSHANYEAADASFLNGVSSAFAFPSSPDPVDLAASMQWTQDMGSGESLLHVIPQQSLHEARYQYPPGTPAMQSAIPDFQREQDLATEGFDEPRTIQFQHAQSQQEAPNTCQECKSQFRNKARLDSHARQTQHATYACSCGETFSRFDVLNRHLDKFDPKVVYSCPYCSKYSDHRPDHLTQHLRGYHKLDVSDDSQDSQPSPSKATSKKKARTCPHEGCAYHSPTTGPSSESDENQQQIVFQMRKELTQHLRDAHDESPFPCTAPGCRRVGRKGFCRRRDLLKHQKTHNRESTSNSS</sequence>
<dbReference type="GO" id="GO:0000977">
    <property type="term" value="F:RNA polymerase II transcription regulatory region sequence-specific DNA binding"/>
    <property type="evidence" value="ECO:0007669"/>
    <property type="project" value="TreeGrafter"/>
</dbReference>
<evidence type="ECO:0000256" key="5">
    <source>
        <dbReference type="PROSITE-ProRule" id="PRU00042"/>
    </source>
</evidence>
<evidence type="ECO:0000313" key="9">
    <source>
        <dbReference type="Proteomes" id="UP000184330"/>
    </source>
</evidence>
<keyword evidence="3 5" id="KW-0863">Zinc-finger</keyword>
<feature type="compositionally biased region" description="Polar residues" evidence="6">
    <location>
        <begin position="361"/>
        <end position="373"/>
    </location>
</feature>
<proteinExistence type="predicted"/>
<dbReference type="PROSITE" id="PS00028">
    <property type="entry name" value="ZINC_FINGER_C2H2_1"/>
    <property type="match status" value="1"/>
</dbReference>
<dbReference type="Proteomes" id="UP000184330">
    <property type="component" value="Unassembled WGS sequence"/>
</dbReference>
<evidence type="ECO:0000256" key="4">
    <source>
        <dbReference type="ARBA" id="ARBA00022833"/>
    </source>
</evidence>
<accession>A0A1L7WQK8</accession>
<evidence type="ECO:0000259" key="7">
    <source>
        <dbReference type="PROSITE" id="PS50157"/>
    </source>
</evidence>